<keyword evidence="4" id="KW-0134">Cell wall</keyword>
<dbReference type="GO" id="GO:0005975">
    <property type="term" value="P:carbohydrate metabolic process"/>
    <property type="evidence" value="ECO:0007669"/>
    <property type="project" value="InterPro"/>
</dbReference>
<dbReference type="AlphaFoldDB" id="A0A1D4LN86"/>
<name>A0A1D4LN86_9STAP</name>
<dbReference type="PANTHER" id="PTHR34216:SF3">
    <property type="entry name" value="POLY-BETA-1,6-N-ACETYL-D-GLUCOSAMINE N-DEACETYLASE"/>
    <property type="match status" value="1"/>
</dbReference>
<organism evidence="12 15">
    <name type="scientific">Staphylococcus caeli</name>
    <dbReference type="NCBI Taxonomy" id="2201815"/>
    <lineage>
        <taxon>Bacteria</taxon>
        <taxon>Bacillati</taxon>
        <taxon>Bacillota</taxon>
        <taxon>Bacilli</taxon>
        <taxon>Bacillales</taxon>
        <taxon>Staphylococcaceae</taxon>
        <taxon>Staphylococcus</taxon>
    </lineage>
</organism>
<feature type="signal peptide" evidence="10">
    <location>
        <begin position="1"/>
        <end position="29"/>
    </location>
</feature>
<evidence type="ECO:0000256" key="10">
    <source>
        <dbReference type="SAM" id="SignalP"/>
    </source>
</evidence>
<comment type="subcellular location">
    <subcellularLocation>
        <location evidence="1">Secreted</location>
        <location evidence="1">Cell wall</location>
    </subcellularLocation>
</comment>
<evidence type="ECO:0000313" key="13">
    <source>
        <dbReference type="EMBL" id="SCS87690.1"/>
    </source>
</evidence>
<reference evidence="12 15" key="2">
    <citation type="submission" date="2016-09" db="EMBL/GenBank/DDBJ databases">
        <authorList>
            <consortium name="Pathogen Informatics"/>
        </authorList>
    </citation>
    <scope>NUCLEOTIDE SEQUENCE [LARGE SCALE GENOMIC DNA]</scope>
    <source>
        <strain evidence="12 15">82B</strain>
    </source>
</reference>
<dbReference type="PANTHER" id="PTHR34216">
    <property type="match status" value="1"/>
</dbReference>
<accession>A0A1D4LN86</accession>
<dbReference type="EMBL" id="FMPG01000002">
    <property type="protein sequence ID" value="SCS65033.1"/>
    <property type="molecule type" value="Genomic_DNA"/>
</dbReference>
<gene>
    <name evidence="12" type="primary">icaB</name>
    <name evidence="12" type="ORF">SAMEA2297795_00897</name>
    <name evidence="13" type="ORF">SAMEA2297796_01306</name>
</gene>
<feature type="domain" description="NodB homology" evidence="11">
    <location>
        <begin position="110"/>
        <end position="284"/>
    </location>
</feature>
<dbReference type="NCBIfam" id="TIGR03933">
    <property type="entry name" value="PIA_icaB"/>
    <property type="match status" value="1"/>
</dbReference>
<dbReference type="Pfam" id="PF01522">
    <property type="entry name" value="Polysacc_deac_1"/>
    <property type="match status" value="1"/>
</dbReference>
<dbReference type="InterPro" id="IPR002509">
    <property type="entry name" value="NODB_dom"/>
</dbReference>
<dbReference type="InterPro" id="IPR051398">
    <property type="entry name" value="Polysacch_Deacetylase"/>
</dbReference>
<dbReference type="PROSITE" id="PS51677">
    <property type="entry name" value="NODB"/>
    <property type="match status" value="1"/>
</dbReference>
<evidence type="ECO:0000313" key="15">
    <source>
        <dbReference type="Proteomes" id="UP000095768"/>
    </source>
</evidence>
<keyword evidence="5" id="KW-0964">Secreted</keyword>
<keyword evidence="14" id="KW-1185">Reference proteome</keyword>
<sequence length="284" mass="32987">MLINMKKFCFIITLLLIVTLLSSTNESHAKENQLKFEKNSALALNYHRVRGDSILDKILYYGSNSKELKMYSVSEKKFEQQIKWLKAHDAHFLTEKELLHYKAQGKFPPRSVWINFDDMDTSIYQNAFPILKKYNVPATGFVITSKVGAKNYHNLNLISFKHLKIMKESGLWEFRSHTSNLHRLENNKSAMAKSSPKKLTQDIKQSNQYLRNHFDENNQSIAYPYGQIASQNIPPIKKSGIKYGYILEDAAVTPNADNYLIPRILINDDSFDELIRNWKGFKDE</sequence>
<dbReference type="Gene3D" id="3.20.20.370">
    <property type="entry name" value="Glycoside hydrolase/deacetylase"/>
    <property type="match status" value="1"/>
</dbReference>
<evidence type="ECO:0000256" key="7">
    <source>
        <dbReference type="ARBA" id="ARBA00022801"/>
    </source>
</evidence>
<evidence type="ECO:0000256" key="6">
    <source>
        <dbReference type="ARBA" id="ARBA00022729"/>
    </source>
</evidence>
<dbReference type="GO" id="GO:0016811">
    <property type="term" value="F:hydrolase activity, acting on carbon-nitrogen (but not peptide) bonds, in linear amides"/>
    <property type="evidence" value="ECO:0007669"/>
    <property type="project" value="InterPro"/>
</dbReference>
<evidence type="ECO:0000259" key="11">
    <source>
        <dbReference type="PROSITE" id="PS51677"/>
    </source>
</evidence>
<evidence type="ECO:0000256" key="9">
    <source>
        <dbReference type="ARBA" id="ARBA00033195"/>
    </source>
</evidence>
<feature type="chain" id="PRO_5009841392" description="Poly-beta-1,6-N-acetyl-D-glucosamine N-deacetylase" evidence="10">
    <location>
        <begin position="30"/>
        <end position="284"/>
    </location>
</feature>
<evidence type="ECO:0000313" key="12">
    <source>
        <dbReference type="EMBL" id="SCS65033.1"/>
    </source>
</evidence>
<dbReference type="InterPro" id="IPR023872">
    <property type="entry name" value="PNAG_deacetylase"/>
</dbReference>
<reference evidence="13 14" key="1">
    <citation type="submission" date="2016-09" db="EMBL/GenBank/DDBJ databases">
        <authorList>
            <consortium name="Pathogen Informatics"/>
            <person name="Sun Q."/>
            <person name="Inoue M."/>
        </authorList>
    </citation>
    <scope>NUCLEOTIDE SEQUENCE [LARGE SCALE GENOMIC DNA]</scope>
    <source>
        <strain evidence="13 14">82C</strain>
    </source>
</reference>
<dbReference type="OrthoDB" id="9778320at2"/>
<keyword evidence="6 10" id="KW-0732">Signal</keyword>
<dbReference type="Proteomes" id="UP000095768">
    <property type="component" value="Unassembled WGS sequence"/>
</dbReference>
<comment type="similarity">
    <text evidence="2">Belongs to the polysaccharide deacetylase family.</text>
</comment>
<evidence type="ECO:0000256" key="3">
    <source>
        <dbReference type="ARBA" id="ARBA00016781"/>
    </source>
</evidence>
<evidence type="ECO:0000256" key="5">
    <source>
        <dbReference type="ARBA" id="ARBA00022525"/>
    </source>
</evidence>
<dbReference type="InterPro" id="IPR011330">
    <property type="entry name" value="Glyco_hydro/deAcase_b/a-brl"/>
</dbReference>
<evidence type="ECO:0000256" key="8">
    <source>
        <dbReference type="ARBA" id="ARBA00030189"/>
    </source>
</evidence>
<evidence type="ECO:0000313" key="14">
    <source>
        <dbReference type="Proteomes" id="UP000095412"/>
    </source>
</evidence>
<dbReference type="Proteomes" id="UP000095412">
    <property type="component" value="Unassembled WGS sequence"/>
</dbReference>
<evidence type="ECO:0000256" key="4">
    <source>
        <dbReference type="ARBA" id="ARBA00022512"/>
    </source>
</evidence>
<dbReference type="EMBL" id="FMPI01000007">
    <property type="protein sequence ID" value="SCS87690.1"/>
    <property type="molecule type" value="Genomic_DNA"/>
</dbReference>
<keyword evidence="7 12" id="KW-0378">Hydrolase</keyword>
<evidence type="ECO:0000256" key="2">
    <source>
        <dbReference type="ARBA" id="ARBA00010973"/>
    </source>
</evidence>
<protein>
    <recommendedName>
        <fullName evidence="3">Poly-beta-1,6-N-acetyl-D-glucosamine N-deacetylase</fullName>
    </recommendedName>
    <alternativeName>
        <fullName evidence="9">Biofilm polysaccharide intercellular adhesin deacetylase</fullName>
    </alternativeName>
    <alternativeName>
        <fullName evidence="8">Intercellular adhesion protein B</fullName>
    </alternativeName>
</protein>
<proteinExistence type="inferred from homology"/>
<dbReference type="SUPFAM" id="SSF88713">
    <property type="entry name" value="Glycoside hydrolase/deacetylase"/>
    <property type="match status" value="1"/>
</dbReference>
<evidence type="ECO:0000256" key="1">
    <source>
        <dbReference type="ARBA" id="ARBA00004191"/>
    </source>
</evidence>